<sequence>MARHRTWTWMGFMHYHVPATLILTFGAWRLYSELKAKNEVIVRKKSLPPPQIAWADEGPAEDSNSKQAESR</sequence>
<keyword evidence="2" id="KW-1133">Transmembrane helix</keyword>
<name>A0A0G4G412_9ALVE</name>
<evidence type="ECO:0000256" key="1">
    <source>
        <dbReference type="SAM" id="MobiDB-lite"/>
    </source>
</evidence>
<accession>A0A0G4G412</accession>
<dbReference type="AlphaFoldDB" id="A0A0G4G412"/>
<organism evidence="3">
    <name type="scientific">Chromera velia CCMP2878</name>
    <dbReference type="NCBI Taxonomy" id="1169474"/>
    <lineage>
        <taxon>Eukaryota</taxon>
        <taxon>Sar</taxon>
        <taxon>Alveolata</taxon>
        <taxon>Colpodellida</taxon>
        <taxon>Chromeraceae</taxon>
        <taxon>Chromera</taxon>
    </lineage>
</organism>
<feature type="transmembrane region" description="Helical" evidence="2">
    <location>
        <begin position="12"/>
        <end position="31"/>
    </location>
</feature>
<keyword evidence="2" id="KW-0812">Transmembrane</keyword>
<feature type="region of interest" description="Disordered" evidence="1">
    <location>
        <begin position="50"/>
        <end position="71"/>
    </location>
</feature>
<dbReference type="VEuPathDB" id="CryptoDB:Cvel_20142"/>
<evidence type="ECO:0000256" key="2">
    <source>
        <dbReference type="SAM" id="Phobius"/>
    </source>
</evidence>
<gene>
    <name evidence="3" type="ORF">Cvel_20142</name>
</gene>
<proteinExistence type="predicted"/>
<evidence type="ECO:0000313" key="3">
    <source>
        <dbReference type="EMBL" id="CEM22967.1"/>
    </source>
</evidence>
<protein>
    <submittedName>
        <fullName evidence="3">Uncharacterized protein</fullName>
    </submittedName>
</protein>
<dbReference type="EMBL" id="CDMZ01000868">
    <property type="protein sequence ID" value="CEM22967.1"/>
    <property type="molecule type" value="Genomic_DNA"/>
</dbReference>
<reference evidence="3" key="1">
    <citation type="submission" date="2014-11" db="EMBL/GenBank/DDBJ databases">
        <authorList>
            <person name="Otto D Thomas"/>
            <person name="Naeem Raeece"/>
        </authorList>
    </citation>
    <scope>NUCLEOTIDE SEQUENCE</scope>
</reference>
<keyword evidence="2" id="KW-0472">Membrane</keyword>